<evidence type="ECO:0000256" key="1">
    <source>
        <dbReference type="SAM" id="MobiDB-lite"/>
    </source>
</evidence>
<evidence type="ECO:0000259" key="2">
    <source>
        <dbReference type="PROSITE" id="PS50011"/>
    </source>
</evidence>
<dbReference type="PROSITE" id="PS50011">
    <property type="entry name" value="PROTEIN_KINASE_DOM"/>
    <property type="match status" value="1"/>
</dbReference>
<feature type="region of interest" description="Disordered" evidence="1">
    <location>
        <begin position="342"/>
        <end position="390"/>
    </location>
</feature>
<reference evidence="3" key="2">
    <citation type="submission" date="2010-07" db="EMBL/GenBank/DDBJ databases">
        <authorList>
            <consortium name="The Broad Institute Genome Sequencing Platform"/>
            <consortium name="Broad Institute Genome Sequencing Center for Infectious Disease"/>
            <person name="Ma L.-J."/>
            <person name="Dead R."/>
            <person name="Young S."/>
            <person name="Zeng Q."/>
            <person name="Koehrsen M."/>
            <person name="Alvarado L."/>
            <person name="Berlin A."/>
            <person name="Chapman S.B."/>
            <person name="Chen Z."/>
            <person name="Freedman E."/>
            <person name="Gellesch M."/>
            <person name="Goldberg J."/>
            <person name="Griggs A."/>
            <person name="Gujja S."/>
            <person name="Heilman E.R."/>
            <person name="Heiman D."/>
            <person name="Hepburn T."/>
            <person name="Howarth C."/>
            <person name="Jen D."/>
            <person name="Larson L."/>
            <person name="Mehta T."/>
            <person name="Neiman D."/>
            <person name="Pearson M."/>
            <person name="Roberts A."/>
            <person name="Saif S."/>
            <person name="Shea T."/>
            <person name="Shenoy N."/>
            <person name="Sisk P."/>
            <person name="Stolte C."/>
            <person name="Sykes S."/>
            <person name="Walk T."/>
            <person name="White J."/>
            <person name="Yandava C."/>
            <person name="Haas B."/>
            <person name="Nusbaum C."/>
            <person name="Birren B."/>
        </authorList>
    </citation>
    <scope>NUCLEOTIDE SEQUENCE</scope>
    <source>
        <strain evidence="3">R3-111a-1</strain>
    </source>
</reference>
<reference evidence="3" key="3">
    <citation type="submission" date="2010-09" db="EMBL/GenBank/DDBJ databases">
        <title>Annotation of Gaeumannomyces graminis var. tritici R3-111a-1.</title>
        <authorList>
            <consortium name="The Broad Institute Genome Sequencing Platform"/>
            <person name="Ma L.-J."/>
            <person name="Dead R."/>
            <person name="Young S.K."/>
            <person name="Zeng Q."/>
            <person name="Gargeya S."/>
            <person name="Fitzgerald M."/>
            <person name="Haas B."/>
            <person name="Abouelleil A."/>
            <person name="Alvarado L."/>
            <person name="Arachchi H.M."/>
            <person name="Berlin A."/>
            <person name="Brown A."/>
            <person name="Chapman S.B."/>
            <person name="Chen Z."/>
            <person name="Dunbar C."/>
            <person name="Freedman E."/>
            <person name="Gearin G."/>
            <person name="Gellesch M."/>
            <person name="Goldberg J."/>
            <person name="Griggs A."/>
            <person name="Gujja S."/>
            <person name="Heiman D."/>
            <person name="Howarth C."/>
            <person name="Larson L."/>
            <person name="Lui A."/>
            <person name="MacDonald P.J.P."/>
            <person name="Mehta T."/>
            <person name="Montmayeur A."/>
            <person name="Murphy C."/>
            <person name="Neiman D."/>
            <person name="Pearson M."/>
            <person name="Priest M."/>
            <person name="Roberts A."/>
            <person name="Saif S."/>
            <person name="Shea T."/>
            <person name="Shenoy N."/>
            <person name="Sisk P."/>
            <person name="Stolte C."/>
            <person name="Sykes S."/>
            <person name="Yandava C."/>
            <person name="Wortman J."/>
            <person name="Nusbaum C."/>
            <person name="Birren B."/>
        </authorList>
    </citation>
    <scope>NUCLEOTIDE SEQUENCE</scope>
    <source>
        <strain evidence="3">R3-111a-1</strain>
    </source>
</reference>
<dbReference type="RefSeq" id="XP_009222927.1">
    <property type="nucleotide sequence ID" value="XM_009224663.1"/>
</dbReference>
<proteinExistence type="predicted"/>
<dbReference type="InterPro" id="IPR000719">
    <property type="entry name" value="Prot_kinase_dom"/>
</dbReference>
<dbReference type="Proteomes" id="UP000006039">
    <property type="component" value="Unassembled WGS sequence"/>
</dbReference>
<accession>J3NZZ4</accession>
<organism evidence="3">
    <name type="scientific">Gaeumannomyces tritici (strain R3-111a-1)</name>
    <name type="common">Wheat and barley take-all root rot fungus</name>
    <name type="synonym">Gaeumannomyces graminis var. tritici</name>
    <dbReference type="NCBI Taxonomy" id="644352"/>
    <lineage>
        <taxon>Eukaryota</taxon>
        <taxon>Fungi</taxon>
        <taxon>Dikarya</taxon>
        <taxon>Ascomycota</taxon>
        <taxon>Pezizomycotina</taxon>
        <taxon>Sordariomycetes</taxon>
        <taxon>Sordariomycetidae</taxon>
        <taxon>Magnaporthales</taxon>
        <taxon>Magnaporthaceae</taxon>
        <taxon>Gaeumannomyces</taxon>
    </lineage>
</organism>
<sequence>MDSRRQDQGQSRYRGSAYPNYSDCGLSEELEPIGGDSAAYNEPVRGSHTLGRCGPKQYSRDFRSSFSPVDHRPNDRTPTDGQSLREWLDQNRAPDTPEEIRQLWPGLARLCRSLGSPLTGCRDGAQFGAAGADVRHDITPANIFFVSSPYDSSSSGGQCGGGKVDVKLGDPGWSRQLQPMPDLSKPYPWSPSNYVAPKQFIGHGNDAYVGMTSSSTDLWSMSCLMLEVAVWLGGGTQAAAEFFRTRVHKKEQSDRFPTSPFIVGYEGCFHNGEEALTSVKGIAVPTNRNQWVFDGITGRIVDSLVENILVNAKQRPGISWTARSSPIKPYIQQARADSGVNWGTDGSIPRRLSTKSDNFKSPPQAGEQTRVPLVRKQPKHSEATSTVSATTATLGSGHGSLISSKSWNLSLQTFKENSMDVTMYVLLHVIFLIDNYGDMIEHEGQLKRALEAIVKVVKHVDRYGPEVWFTSAPPQRHHGFPWLSYAPAPLPPGTNIYVITSGVWGQPEAAGGGDPTLGVARYPRLHQELAGRRTSRQPHRGPGGAHADSDDDYDYYDDEKDGEKDVYDGDDEKGGVLQGEGRQDTRTHTVCMRSILLGATDKQEDARTENHRAFG</sequence>
<reference evidence="4" key="4">
    <citation type="journal article" date="2015" name="G3 (Bethesda)">
        <title>Genome sequences of three phytopathogenic species of the Magnaporthaceae family of fungi.</title>
        <authorList>
            <person name="Okagaki L.H."/>
            <person name="Nunes C.C."/>
            <person name="Sailsbery J."/>
            <person name="Clay B."/>
            <person name="Brown D."/>
            <person name="John T."/>
            <person name="Oh Y."/>
            <person name="Young N."/>
            <person name="Fitzgerald M."/>
            <person name="Haas B.J."/>
            <person name="Zeng Q."/>
            <person name="Young S."/>
            <person name="Adiconis X."/>
            <person name="Fan L."/>
            <person name="Levin J.Z."/>
            <person name="Mitchell T.K."/>
            <person name="Okubara P.A."/>
            <person name="Farman M.L."/>
            <person name="Kohn L.M."/>
            <person name="Birren B."/>
            <person name="Ma L.-J."/>
            <person name="Dean R.A."/>
        </authorList>
    </citation>
    <scope>NUCLEOTIDE SEQUENCE</scope>
    <source>
        <strain evidence="4">R3-111a-1</strain>
    </source>
</reference>
<feature type="domain" description="Protein kinase" evidence="2">
    <location>
        <begin position="1"/>
        <end position="331"/>
    </location>
</feature>
<feature type="compositionally biased region" description="Acidic residues" evidence="1">
    <location>
        <begin position="549"/>
        <end position="560"/>
    </location>
</feature>
<evidence type="ECO:0000313" key="3">
    <source>
        <dbReference type="EMBL" id="EJT76927.1"/>
    </source>
</evidence>
<dbReference type="GO" id="GO:0005524">
    <property type="term" value="F:ATP binding"/>
    <property type="evidence" value="ECO:0007669"/>
    <property type="project" value="InterPro"/>
</dbReference>
<protein>
    <recommendedName>
        <fullName evidence="2">Protein kinase domain-containing protein</fullName>
    </recommendedName>
</protein>
<dbReference type="Gene3D" id="1.10.510.10">
    <property type="entry name" value="Transferase(Phosphotransferase) domain 1"/>
    <property type="match status" value="1"/>
</dbReference>
<feature type="compositionally biased region" description="Basic and acidic residues" evidence="1">
    <location>
        <begin position="58"/>
        <end position="78"/>
    </location>
</feature>
<name>J3NZZ4_GAET3</name>
<feature type="region of interest" description="Disordered" evidence="1">
    <location>
        <begin position="1"/>
        <end position="84"/>
    </location>
</feature>
<dbReference type="STRING" id="644352.J3NZZ4"/>
<dbReference type="VEuPathDB" id="FungiDB:GGTG_06841"/>
<reference evidence="5" key="1">
    <citation type="submission" date="2010-07" db="EMBL/GenBank/DDBJ databases">
        <title>The genome sequence of Gaeumannomyces graminis var. tritici strain R3-111a-1.</title>
        <authorList>
            <consortium name="The Broad Institute Genome Sequencing Platform"/>
            <person name="Ma L.-J."/>
            <person name="Dead R."/>
            <person name="Young S."/>
            <person name="Zeng Q."/>
            <person name="Koehrsen M."/>
            <person name="Alvarado L."/>
            <person name="Berlin A."/>
            <person name="Chapman S.B."/>
            <person name="Chen Z."/>
            <person name="Freedman E."/>
            <person name="Gellesch M."/>
            <person name="Goldberg J."/>
            <person name="Griggs A."/>
            <person name="Gujja S."/>
            <person name="Heilman E.R."/>
            <person name="Heiman D."/>
            <person name="Hepburn T."/>
            <person name="Howarth C."/>
            <person name="Jen D."/>
            <person name="Larson L."/>
            <person name="Mehta T."/>
            <person name="Neiman D."/>
            <person name="Pearson M."/>
            <person name="Roberts A."/>
            <person name="Saif S."/>
            <person name="Shea T."/>
            <person name="Shenoy N."/>
            <person name="Sisk P."/>
            <person name="Stolte C."/>
            <person name="Sykes S."/>
            <person name="Walk T."/>
            <person name="White J."/>
            <person name="Yandava C."/>
            <person name="Haas B."/>
            <person name="Nusbaum C."/>
            <person name="Birren B."/>
        </authorList>
    </citation>
    <scope>NUCLEOTIDE SEQUENCE [LARGE SCALE GENOMIC DNA]</scope>
    <source>
        <strain evidence="5">R3-111a-1</strain>
    </source>
</reference>
<dbReference type="EnsemblFungi" id="EJT76927">
    <property type="protein sequence ID" value="EJT76927"/>
    <property type="gene ID" value="GGTG_06841"/>
</dbReference>
<dbReference type="EMBL" id="GL385397">
    <property type="protein sequence ID" value="EJT76927.1"/>
    <property type="molecule type" value="Genomic_DNA"/>
</dbReference>
<feature type="region of interest" description="Disordered" evidence="1">
    <location>
        <begin position="531"/>
        <end position="588"/>
    </location>
</feature>
<dbReference type="SUPFAM" id="SSF56112">
    <property type="entry name" value="Protein kinase-like (PK-like)"/>
    <property type="match status" value="1"/>
</dbReference>
<dbReference type="OrthoDB" id="9992527at2759"/>
<dbReference type="GeneID" id="20347299"/>
<gene>
    <name evidence="4" type="primary">20347299</name>
    <name evidence="3" type="ORF">GGTG_06841</name>
</gene>
<evidence type="ECO:0000313" key="4">
    <source>
        <dbReference type="EnsemblFungi" id="EJT76927"/>
    </source>
</evidence>
<dbReference type="GO" id="GO:0004672">
    <property type="term" value="F:protein kinase activity"/>
    <property type="evidence" value="ECO:0007669"/>
    <property type="project" value="InterPro"/>
</dbReference>
<reference evidence="4" key="5">
    <citation type="submission" date="2018-04" db="UniProtKB">
        <authorList>
            <consortium name="EnsemblFungi"/>
        </authorList>
    </citation>
    <scope>IDENTIFICATION</scope>
    <source>
        <strain evidence="4">R3-111a-1</strain>
    </source>
</reference>
<dbReference type="HOGENOM" id="CLU_444126_0_0_1"/>
<evidence type="ECO:0000313" key="5">
    <source>
        <dbReference type="Proteomes" id="UP000006039"/>
    </source>
</evidence>
<keyword evidence="5" id="KW-1185">Reference proteome</keyword>
<dbReference type="InterPro" id="IPR011009">
    <property type="entry name" value="Kinase-like_dom_sf"/>
</dbReference>
<dbReference type="AlphaFoldDB" id="J3NZZ4"/>